<sequence>MLKGFMPYEFVNNISVNSEPLIFFFTFNLIIFYVDCS</sequence>
<proteinExistence type="predicted"/>
<dbReference type="AlphaFoldDB" id="A0A5J4SXV9"/>
<organism evidence="2">
    <name type="scientific">termite gut metagenome</name>
    <dbReference type="NCBI Taxonomy" id="433724"/>
    <lineage>
        <taxon>unclassified sequences</taxon>
        <taxon>metagenomes</taxon>
        <taxon>organismal metagenomes</taxon>
    </lineage>
</organism>
<dbReference type="EMBL" id="SNRY01000022">
    <property type="protein sequence ID" value="KAA6350827.1"/>
    <property type="molecule type" value="Genomic_DNA"/>
</dbReference>
<keyword evidence="1" id="KW-0812">Transmembrane</keyword>
<reference evidence="2" key="1">
    <citation type="submission" date="2019-03" db="EMBL/GenBank/DDBJ databases">
        <title>Single cell metagenomics reveals metabolic interactions within the superorganism composed of flagellate Streblomastix strix and complex community of Bacteroidetes bacteria on its surface.</title>
        <authorList>
            <person name="Treitli S.C."/>
            <person name="Kolisko M."/>
            <person name="Husnik F."/>
            <person name="Keeling P."/>
            <person name="Hampl V."/>
        </authorList>
    </citation>
    <scope>NUCLEOTIDE SEQUENCE</scope>
    <source>
        <strain evidence="2">STM</strain>
    </source>
</reference>
<name>A0A5J4SXV9_9ZZZZ</name>
<comment type="caution">
    <text evidence="2">The sequence shown here is derived from an EMBL/GenBank/DDBJ whole genome shotgun (WGS) entry which is preliminary data.</text>
</comment>
<keyword evidence="1" id="KW-1133">Transmembrane helix</keyword>
<evidence type="ECO:0000256" key="1">
    <source>
        <dbReference type="SAM" id="Phobius"/>
    </source>
</evidence>
<accession>A0A5J4SXV9</accession>
<keyword evidence="1" id="KW-0472">Membrane</keyword>
<evidence type="ECO:0000313" key="2">
    <source>
        <dbReference type="EMBL" id="KAA6350827.1"/>
    </source>
</evidence>
<protein>
    <submittedName>
        <fullName evidence="2">Uncharacterized protein</fullName>
    </submittedName>
</protein>
<feature type="transmembrane region" description="Helical" evidence="1">
    <location>
        <begin position="20"/>
        <end position="36"/>
    </location>
</feature>
<gene>
    <name evidence="2" type="ORF">EZS27_001815</name>
</gene>